<feature type="domain" description="TonB-dependent receptor plug" evidence="1">
    <location>
        <begin position="81"/>
        <end position="182"/>
    </location>
</feature>
<dbReference type="PROSITE" id="PS52016">
    <property type="entry name" value="TONB_DEPENDENT_REC_3"/>
    <property type="match status" value="1"/>
</dbReference>
<dbReference type="InterPro" id="IPR012910">
    <property type="entry name" value="Plug_dom"/>
</dbReference>
<comment type="caution">
    <text evidence="2">The sequence shown here is derived from an EMBL/GenBank/DDBJ whole genome shotgun (WGS) entry which is preliminary data.</text>
</comment>
<dbReference type="InterPro" id="IPR037066">
    <property type="entry name" value="Plug_dom_sf"/>
</dbReference>
<reference evidence="2" key="2">
    <citation type="journal article" date="2014" name="ISME J.">
        <title>Microbial stratification in low pH oxic and suboxic macroscopic growths along an acid mine drainage.</title>
        <authorList>
            <person name="Mendez-Garcia C."/>
            <person name="Mesa V."/>
            <person name="Sprenger R.R."/>
            <person name="Richter M."/>
            <person name="Diez M.S."/>
            <person name="Solano J."/>
            <person name="Bargiela R."/>
            <person name="Golyshina O.V."/>
            <person name="Manteca A."/>
            <person name="Ramos J.L."/>
            <person name="Gallego J.R."/>
            <person name="Llorente I."/>
            <person name="Martins Dos Santos V.A."/>
            <person name="Jensen O.N."/>
            <person name="Pelaez A.I."/>
            <person name="Sanchez J."/>
            <person name="Ferrer M."/>
        </authorList>
    </citation>
    <scope>NUCLEOTIDE SEQUENCE</scope>
</reference>
<sequence>MITRRKRTVLELAVATACFGAAAVTAVMPVTAVAAPQNASAQTTVPQKKTAAHKIANEDLLKPVTINGFVSSIQNSIAIQKNSNSIVEAISAESIGRLPASNIASALQQLPGVSVQMVAGEPQSVNFHGLGSSFSTALFDGVEQATTAENRGVHFNQYPPGWFQNIKVYVSPKADLIGQGMAATFAMQTWRPLEQKGPKAVLNADYTMLEPGNTMPGPGVSDKGYDVNGIYINQ</sequence>
<dbReference type="SUPFAM" id="SSF56935">
    <property type="entry name" value="Porins"/>
    <property type="match status" value="1"/>
</dbReference>
<proteinExistence type="predicted"/>
<accession>T0ZYN6</accession>
<name>T0ZYN6_9ZZZZ</name>
<feature type="non-terminal residue" evidence="2">
    <location>
        <position position="234"/>
    </location>
</feature>
<dbReference type="EMBL" id="AUZZ01005420">
    <property type="protein sequence ID" value="EQD49707.1"/>
    <property type="molecule type" value="Genomic_DNA"/>
</dbReference>
<dbReference type="InterPro" id="IPR039426">
    <property type="entry name" value="TonB-dep_rcpt-like"/>
</dbReference>
<protein>
    <submittedName>
        <fullName evidence="2">TonB dependent receptor protein</fullName>
    </submittedName>
</protein>
<dbReference type="Pfam" id="PF07715">
    <property type="entry name" value="Plug"/>
    <property type="match status" value="1"/>
</dbReference>
<gene>
    <name evidence="2" type="ORF">B2A_07565</name>
</gene>
<evidence type="ECO:0000313" key="2">
    <source>
        <dbReference type="EMBL" id="EQD49707.1"/>
    </source>
</evidence>
<dbReference type="PANTHER" id="PTHR40980">
    <property type="entry name" value="PLUG DOMAIN-CONTAINING PROTEIN"/>
    <property type="match status" value="1"/>
</dbReference>
<dbReference type="PANTHER" id="PTHR40980:SF3">
    <property type="entry name" value="TONB-DEPENDENT RECEPTOR-LIKE BETA-BARREL DOMAIN-CONTAINING PROTEIN"/>
    <property type="match status" value="1"/>
</dbReference>
<keyword evidence="2" id="KW-0675">Receptor</keyword>
<dbReference type="AlphaFoldDB" id="T0ZYN6"/>
<reference evidence="2" key="1">
    <citation type="submission" date="2013-08" db="EMBL/GenBank/DDBJ databases">
        <authorList>
            <person name="Mendez C."/>
            <person name="Richter M."/>
            <person name="Ferrer M."/>
            <person name="Sanchez J."/>
        </authorList>
    </citation>
    <scope>NUCLEOTIDE SEQUENCE</scope>
</reference>
<dbReference type="Gene3D" id="2.170.130.10">
    <property type="entry name" value="TonB-dependent receptor, plug domain"/>
    <property type="match status" value="1"/>
</dbReference>
<organism evidence="2">
    <name type="scientific">mine drainage metagenome</name>
    <dbReference type="NCBI Taxonomy" id="410659"/>
    <lineage>
        <taxon>unclassified sequences</taxon>
        <taxon>metagenomes</taxon>
        <taxon>ecological metagenomes</taxon>
    </lineage>
</organism>
<evidence type="ECO:0000259" key="1">
    <source>
        <dbReference type="Pfam" id="PF07715"/>
    </source>
</evidence>